<keyword evidence="2" id="KW-1185">Reference proteome</keyword>
<dbReference type="InterPro" id="IPR027417">
    <property type="entry name" value="P-loop_NTPase"/>
</dbReference>
<evidence type="ECO:0000313" key="1">
    <source>
        <dbReference type="EMBL" id="ACQ67883.1"/>
    </source>
</evidence>
<dbReference type="HOGENOM" id="CLU_2034837_0_0_6"/>
<organism evidence="1 2">
    <name type="scientific">Hamiltonella defensa subsp. Acyrthosiphon pisum (strain 5AT)</name>
    <dbReference type="NCBI Taxonomy" id="572265"/>
    <lineage>
        <taxon>Bacteria</taxon>
        <taxon>Pseudomonadati</taxon>
        <taxon>Pseudomonadota</taxon>
        <taxon>Gammaproteobacteria</taxon>
        <taxon>Enterobacterales</taxon>
        <taxon>Enterobacteriaceae</taxon>
        <taxon>aphid secondary symbionts</taxon>
        <taxon>Candidatus Williamhamiltonella</taxon>
    </lineage>
</organism>
<sequence length="121" mass="13808">MSRMRGNSHVRFLREWALAACLPNHCQPEKVFMRHVEGCAHCYHGIIGRMVVAEVIAPDAPFFELYLTKSKAAAKTYWHRKLGGMTRNQYVLHYIHAGEVDPLAAHCICPIDEDSYTLLPQ</sequence>
<dbReference type="KEGG" id="hde:HDEF_1224"/>
<dbReference type="STRING" id="572265.HDEF_1224"/>
<dbReference type="Proteomes" id="UP000002334">
    <property type="component" value="Chromosome"/>
</dbReference>
<reference evidence="1 2" key="1">
    <citation type="journal article" date="2009" name="Proc. Natl. Acad. Sci. U.S.A.">
        <title>Hamiltonella defensa, genome evolution of protective bacterial endosymbiont from pathogenic ancestors.</title>
        <authorList>
            <person name="Degnan P.H."/>
            <person name="Yu Y."/>
            <person name="Sisneros N."/>
            <person name="Wing R.A."/>
            <person name="Moran N.A."/>
        </authorList>
    </citation>
    <scope>NUCLEOTIDE SEQUENCE [LARGE SCALE GENOMIC DNA]</scope>
    <source>
        <strain evidence="2">5AT</strain>
    </source>
</reference>
<name>C4K5P0_HAMD5</name>
<proteinExistence type="predicted"/>
<evidence type="ECO:0000313" key="2">
    <source>
        <dbReference type="Proteomes" id="UP000002334"/>
    </source>
</evidence>
<dbReference type="eggNOG" id="COG2804">
    <property type="taxonomic scope" value="Bacteria"/>
</dbReference>
<accession>C4K5P0</accession>
<dbReference type="EMBL" id="CP001277">
    <property type="protein sequence ID" value="ACQ67883.1"/>
    <property type="molecule type" value="Genomic_DNA"/>
</dbReference>
<dbReference type="AlphaFoldDB" id="C4K5P0"/>
<protein>
    <submittedName>
        <fullName evidence="1">PilQ type IV pilus biogenesis protein ATPase, partial</fullName>
    </submittedName>
</protein>
<gene>
    <name evidence="1" type="primary">pilQ_2</name>
    <name evidence="1" type="ordered locus">HDEF_1224</name>
</gene>
<dbReference type="Gene3D" id="3.40.50.300">
    <property type="entry name" value="P-loop containing nucleotide triphosphate hydrolases"/>
    <property type="match status" value="1"/>
</dbReference>